<name>A0A2M6Z225_9BACT</name>
<dbReference type="AlphaFoldDB" id="A0A2M6Z225"/>
<dbReference type="Proteomes" id="UP000228777">
    <property type="component" value="Unassembled WGS sequence"/>
</dbReference>
<comment type="caution">
    <text evidence="1">The sequence shown here is derived from an EMBL/GenBank/DDBJ whole genome shotgun (WGS) entry which is preliminary data.</text>
</comment>
<reference evidence="2" key="1">
    <citation type="submission" date="2017-09" db="EMBL/GenBank/DDBJ databases">
        <title>Depth-based differentiation of microbial function through sediment-hosted aquifers and enrichment of novel symbionts in the deep terrestrial subsurface.</title>
        <authorList>
            <person name="Probst A.J."/>
            <person name="Ladd B."/>
            <person name="Jarett J.K."/>
            <person name="Geller-Mcgrath D.E."/>
            <person name="Sieber C.M.K."/>
            <person name="Emerson J.B."/>
            <person name="Anantharaman K."/>
            <person name="Thomas B.C."/>
            <person name="Malmstrom R."/>
            <person name="Stieglmeier M."/>
            <person name="Klingl A."/>
            <person name="Woyke T."/>
            <person name="Ryan C.M."/>
            <person name="Banfield J.F."/>
        </authorList>
    </citation>
    <scope>NUCLEOTIDE SEQUENCE [LARGE SCALE GENOMIC DNA]</scope>
</reference>
<dbReference type="Gene3D" id="2.60.40.1170">
    <property type="entry name" value="Mu homology domain, subdomain B"/>
    <property type="match status" value="1"/>
</dbReference>
<dbReference type="EMBL" id="PEWP01000052">
    <property type="protein sequence ID" value="PIU46433.1"/>
    <property type="molecule type" value="Genomic_DNA"/>
</dbReference>
<gene>
    <name evidence="1" type="ORF">COS93_02540</name>
</gene>
<protein>
    <recommendedName>
        <fullName evidence="3">DUF11 domain-containing protein</fullName>
    </recommendedName>
</protein>
<proteinExistence type="predicted"/>
<accession>A0A2M6Z225</accession>
<sequence>MKRIIIIVIIFALAVGISGFWYYRKNIYSKEILKLEILGPEYVQTGEEIEYLARYKNNGNIVLENAEFIFDYPSNSIPSDSQDLRLTQKVEDIYPGEEKSFKFKTRLFGKENDNLTASCSLNYQPKGLKARYESKTTFTSRIKFVPLTFEFDLPLKTESGQELQFSLNYFSNINYPLENLRVKIEYPDTFEFKDSSPKALEKTEWEVSSLIQAGGGRIKISGKIQGEPGQQKIFRAKLGLYKEGNYIVLKEAAQAVQIVEPAIYISQIVNNLSNYIANIGDLLHYEIFFKNIGKTPIEKQFLIVKLEGDFFERNSLKLESGEAAPGDNSIIFDWKDISKLKFLDAGEEGKVEFWIKVKEKDFDKIKNPVLKNTIRLGGSEKQFETKINSKLIFSQKGYFKEDFFGNSGPLPPEAGKTTTYTIVWQVENSFNELSNLKVKAILPENVTATGKVFPEDARFTFDPQSREVMWNLGDLGAFEQKTLAFQIGLTPSENQKGKVALLIKKAEIIAQDTFTQDILKTEEVELSTILPDDVSITKQEGIVK</sequence>
<evidence type="ECO:0000313" key="1">
    <source>
        <dbReference type="EMBL" id="PIU46433.1"/>
    </source>
</evidence>
<evidence type="ECO:0008006" key="3">
    <source>
        <dbReference type="Google" id="ProtNLM"/>
    </source>
</evidence>
<organism evidence="1 2">
    <name type="scientific">bacterium (Candidatus Gribaldobacteria) CG07_land_8_20_14_0_80_33_18</name>
    <dbReference type="NCBI Taxonomy" id="2014272"/>
    <lineage>
        <taxon>Bacteria</taxon>
        <taxon>Candidatus Gribaldobacteria</taxon>
    </lineage>
</organism>
<evidence type="ECO:0000313" key="2">
    <source>
        <dbReference type="Proteomes" id="UP000228777"/>
    </source>
</evidence>